<proteinExistence type="predicted"/>
<dbReference type="OrthoDB" id="3792666at2759"/>
<accession>A0A6A5UWU1</accession>
<feature type="compositionally biased region" description="Basic and acidic residues" evidence="1">
    <location>
        <begin position="449"/>
        <end position="465"/>
    </location>
</feature>
<dbReference type="AlphaFoldDB" id="A0A6A5UWU1"/>
<reference evidence="2" key="1">
    <citation type="journal article" date="2020" name="Stud. Mycol.">
        <title>101 Dothideomycetes genomes: a test case for predicting lifestyles and emergence of pathogens.</title>
        <authorList>
            <person name="Haridas S."/>
            <person name="Albert R."/>
            <person name="Binder M."/>
            <person name="Bloem J."/>
            <person name="Labutti K."/>
            <person name="Salamov A."/>
            <person name="Andreopoulos B."/>
            <person name="Baker S."/>
            <person name="Barry K."/>
            <person name="Bills G."/>
            <person name="Bluhm B."/>
            <person name="Cannon C."/>
            <person name="Castanera R."/>
            <person name="Culley D."/>
            <person name="Daum C."/>
            <person name="Ezra D."/>
            <person name="Gonzalez J."/>
            <person name="Henrissat B."/>
            <person name="Kuo A."/>
            <person name="Liang C."/>
            <person name="Lipzen A."/>
            <person name="Lutzoni F."/>
            <person name="Magnuson J."/>
            <person name="Mondo S."/>
            <person name="Nolan M."/>
            <person name="Ohm R."/>
            <person name="Pangilinan J."/>
            <person name="Park H.-J."/>
            <person name="Ramirez L."/>
            <person name="Alfaro M."/>
            <person name="Sun H."/>
            <person name="Tritt A."/>
            <person name="Yoshinaga Y."/>
            <person name="Zwiers L.-H."/>
            <person name="Turgeon B."/>
            <person name="Goodwin S."/>
            <person name="Spatafora J."/>
            <person name="Crous P."/>
            <person name="Grigoriev I."/>
        </authorList>
    </citation>
    <scope>NUCLEOTIDE SEQUENCE</scope>
    <source>
        <strain evidence="2">CBS 107.79</strain>
    </source>
</reference>
<dbReference type="EMBL" id="ML976733">
    <property type="protein sequence ID" value="KAF1967346.1"/>
    <property type="molecule type" value="Genomic_DNA"/>
</dbReference>
<organism evidence="2 3">
    <name type="scientific">Bimuria novae-zelandiae CBS 107.79</name>
    <dbReference type="NCBI Taxonomy" id="1447943"/>
    <lineage>
        <taxon>Eukaryota</taxon>
        <taxon>Fungi</taxon>
        <taxon>Dikarya</taxon>
        <taxon>Ascomycota</taxon>
        <taxon>Pezizomycotina</taxon>
        <taxon>Dothideomycetes</taxon>
        <taxon>Pleosporomycetidae</taxon>
        <taxon>Pleosporales</taxon>
        <taxon>Massarineae</taxon>
        <taxon>Didymosphaeriaceae</taxon>
        <taxon>Bimuria</taxon>
    </lineage>
</organism>
<name>A0A6A5UWU1_9PLEO</name>
<protein>
    <submittedName>
        <fullName evidence="2">Uncharacterized protein</fullName>
    </submittedName>
</protein>
<keyword evidence="3" id="KW-1185">Reference proteome</keyword>
<evidence type="ECO:0000313" key="3">
    <source>
        <dbReference type="Proteomes" id="UP000800036"/>
    </source>
</evidence>
<evidence type="ECO:0000313" key="2">
    <source>
        <dbReference type="EMBL" id="KAF1967346.1"/>
    </source>
</evidence>
<evidence type="ECO:0000256" key="1">
    <source>
        <dbReference type="SAM" id="MobiDB-lite"/>
    </source>
</evidence>
<dbReference type="Proteomes" id="UP000800036">
    <property type="component" value="Unassembled WGS sequence"/>
</dbReference>
<feature type="compositionally biased region" description="Basic and acidic residues" evidence="1">
    <location>
        <begin position="489"/>
        <end position="515"/>
    </location>
</feature>
<sequence length="515" mass="58919">MLPTARLTATFVPLLSRPLRVSLQSLRCVTRRPRLVPSPPCRALHLYKSARSRTVLGMHKLIPFSRYDPPDPAMSDHKINIVKLLKANKDGPDREMVAEGVSLKEVYDNYIEPGNMLRLANSIHKRHTSANVDELEKFETAQKYKDYTFLKAHSTPARVKVEGRTPSKAITKAKISGGEEAGKEIRHLQMLREVHLLLATPREHFSQMMDKAYQFIELSCPVEFSIRVKNVTEKKWSKTQSKSTHLFDYAFQRFPHLRPDFILKAMPPGTVYMIEPFSDGRHVQFVLGLKPAEGTPLANMNLTRRALNVKAAAENAIKQGKANELPSVLRFQRIQAGDENYSLDSSVARAALDAKDDLVVAKTGKRSGHVVKWGVDSLEGSVNGTRMAEWKKNWTRSREGADNDTEMAGRQESWTRANYRGDDTAGAEASAQRRHENKVLMTSVNQGVRIKEEKQMSKEQKERQQRQPRNVQDPGQVDYNRQVQKRMVAKREEYKERQRRSARERLKMERREVGR</sequence>
<feature type="region of interest" description="Disordered" evidence="1">
    <location>
        <begin position="394"/>
        <end position="515"/>
    </location>
</feature>
<gene>
    <name evidence="2" type="ORF">BU23DRAFT_559411</name>
</gene>